<dbReference type="GO" id="GO:0051607">
    <property type="term" value="P:defense response to virus"/>
    <property type="evidence" value="ECO:0007669"/>
    <property type="project" value="UniProtKB-KW"/>
</dbReference>
<comment type="subunit">
    <text evidence="2">Part of the Csm effector complex that includes Cas10, Csm2, Csm3, Csm4 and Csm5.</text>
</comment>
<keyword evidence="1" id="KW-0051">Antiviral defense</keyword>
<feature type="region of interest" description="Disordered" evidence="3">
    <location>
        <begin position="22"/>
        <end position="41"/>
    </location>
</feature>
<gene>
    <name evidence="5" type="ORF">EGT50_09250</name>
</gene>
<organism evidence="5 6">
    <name type="scientific">Rhodococcus xishaensis</name>
    <dbReference type="NCBI Taxonomy" id="2487364"/>
    <lineage>
        <taxon>Bacteria</taxon>
        <taxon>Bacillati</taxon>
        <taxon>Actinomycetota</taxon>
        <taxon>Actinomycetes</taxon>
        <taxon>Mycobacteriales</taxon>
        <taxon>Nocardiaceae</taxon>
        <taxon>Rhodococcus</taxon>
    </lineage>
</organism>
<evidence type="ECO:0000313" key="5">
    <source>
        <dbReference type="EMBL" id="RVW02905.1"/>
    </source>
</evidence>
<evidence type="ECO:0000256" key="3">
    <source>
        <dbReference type="SAM" id="MobiDB-lite"/>
    </source>
</evidence>
<evidence type="ECO:0000256" key="2">
    <source>
        <dbReference type="ARBA" id="ARBA00093789"/>
    </source>
</evidence>
<comment type="caution">
    <text evidence="5">The sequence shown here is derived from an EMBL/GenBank/DDBJ whole genome shotgun (WGS) entry which is preliminary data.</text>
</comment>
<dbReference type="Proteomes" id="UP000283479">
    <property type="component" value="Unassembled WGS sequence"/>
</dbReference>
<evidence type="ECO:0000313" key="6">
    <source>
        <dbReference type="Proteomes" id="UP000283479"/>
    </source>
</evidence>
<feature type="compositionally biased region" description="Gly residues" evidence="3">
    <location>
        <begin position="24"/>
        <end position="38"/>
    </location>
</feature>
<dbReference type="InterPro" id="IPR005537">
    <property type="entry name" value="RAMP_III_fam"/>
</dbReference>
<sequence>MPTASRWGSRQGLRLPGIRVRQARGGGHRPSGTVGAGVGAEMDNGSDIASFEVEAVAPGTRFESWVQLDRGSELDRAFAADVLAELGRRGWLGGRTASGHGQISVVAAPDPSAGVGVDWRSRVADRRDDALAALRGLAC</sequence>
<name>A0A3S3ZKM5_9NOCA</name>
<dbReference type="AlphaFoldDB" id="A0A3S3ZKM5"/>
<keyword evidence="6" id="KW-1185">Reference proteome</keyword>
<dbReference type="EMBL" id="RKLO01000003">
    <property type="protein sequence ID" value="RVW02905.1"/>
    <property type="molecule type" value="Genomic_DNA"/>
</dbReference>
<reference evidence="5 6" key="1">
    <citation type="submission" date="2018-11" db="EMBL/GenBank/DDBJ databases">
        <title>Rhodococcus spongicola sp. nov. and Rhodococcus xishaensis sp. nov. from marine sponges.</title>
        <authorList>
            <person name="Li L."/>
            <person name="Lin H.W."/>
        </authorList>
    </citation>
    <scope>NUCLEOTIDE SEQUENCE [LARGE SCALE GENOMIC DNA]</scope>
    <source>
        <strain evidence="5 6">LHW51113</strain>
    </source>
</reference>
<protein>
    <recommendedName>
        <fullName evidence="4">CRISPR type III-associated protein domain-containing protein</fullName>
    </recommendedName>
</protein>
<feature type="domain" description="CRISPR type III-associated protein" evidence="4">
    <location>
        <begin position="29"/>
        <end position="103"/>
    </location>
</feature>
<proteinExistence type="predicted"/>
<evidence type="ECO:0000256" key="1">
    <source>
        <dbReference type="ARBA" id="ARBA00023118"/>
    </source>
</evidence>
<dbReference type="OrthoDB" id="4425858at2"/>
<dbReference type="Pfam" id="PF03787">
    <property type="entry name" value="RAMPs"/>
    <property type="match status" value="1"/>
</dbReference>
<accession>A0A3S3ZKM5</accession>
<evidence type="ECO:0000259" key="4">
    <source>
        <dbReference type="Pfam" id="PF03787"/>
    </source>
</evidence>